<sequence>MVTMGDRKSDKTRIATSVWIKRRMSYIKKGQLFGDVCLIPWRNSELLITCTAKSKQSMDPVFTKKGQLFGDTQISIPSSPLGIALSASSLMSSIALPLRGQCIHITDSQPCQCLWFFPPDSLLLDQLVCSLCGHGIHAHADYVSIVINHYPANQCAAYAQQTHLLQFCTCGAQFCEHIGTYNSYRIPEPWSVLGYFNPDTNGPSSSVTMSSYFNDANSPFSPNTTSSDYNTAILSDDVRNMSLTPAPTSSPSASSSASPAIEPNTTQTLGYNPDDYFAQHLNYVVHSPYAGPSEGGATNESFESQDYGNAMYSEPSEDWSGSYGA</sequence>
<gene>
    <name evidence="2" type="ORF">ARMGADRAFT_1061048</name>
</gene>
<feature type="compositionally biased region" description="Low complexity" evidence="1">
    <location>
        <begin position="244"/>
        <end position="260"/>
    </location>
</feature>
<evidence type="ECO:0000313" key="3">
    <source>
        <dbReference type="Proteomes" id="UP000217790"/>
    </source>
</evidence>
<dbReference type="Proteomes" id="UP000217790">
    <property type="component" value="Unassembled WGS sequence"/>
</dbReference>
<keyword evidence="3" id="KW-1185">Reference proteome</keyword>
<dbReference type="EMBL" id="KZ293650">
    <property type="protein sequence ID" value="PBK96327.1"/>
    <property type="molecule type" value="Genomic_DNA"/>
</dbReference>
<proteinExistence type="predicted"/>
<dbReference type="OrthoDB" id="3010971at2759"/>
<dbReference type="InParanoid" id="A0A2H3E4R3"/>
<dbReference type="AlphaFoldDB" id="A0A2H3E4R3"/>
<evidence type="ECO:0000256" key="1">
    <source>
        <dbReference type="SAM" id="MobiDB-lite"/>
    </source>
</evidence>
<feature type="compositionally biased region" description="Polar residues" evidence="1">
    <location>
        <begin position="296"/>
        <end position="307"/>
    </location>
</feature>
<feature type="region of interest" description="Disordered" evidence="1">
    <location>
        <begin position="241"/>
        <end position="272"/>
    </location>
</feature>
<feature type="region of interest" description="Disordered" evidence="1">
    <location>
        <begin position="288"/>
        <end position="325"/>
    </location>
</feature>
<protein>
    <submittedName>
        <fullName evidence="2">Uncharacterized protein</fullName>
    </submittedName>
</protein>
<name>A0A2H3E4R3_ARMGA</name>
<evidence type="ECO:0000313" key="2">
    <source>
        <dbReference type="EMBL" id="PBK96327.1"/>
    </source>
</evidence>
<reference evidence="3" key="1">
    <citation type="journal article" date="2017" name="Nat. Ecol. Evol.">
        <title>Genome expansion and lineage-specific genetic innovations in the forest pathogenic fungi Armillaria.</title>
        <authorList>
            <person name="Sipos G."/>
            <person name="Prasanna A.N."/>
            <person name="Walter M.C."/>
            <person name="O'Connor E."/>
            <person name="Balint B."/>
            <person name="Krizsan K."/>
            <person name="Kiss B."/>
            <person name="Hess J."/>
            <person name="Varga T."/>
            <person name="Slot J."/>
            <person name="Riley R."/>
            <person name="Boka B."/>
            <person name="Rigling D."/>
            <person name="Barry K."/>
            <person name="Lee J."/>
            <person name="Mihaltcheva S."/>
            <person name="LaButti K."/>
            <person name="Lipzen A."/>
            <person name="Waldron R."/>
            <person name="Moloney N.M."/>
            <person name="Sperisen C."/>
            <person name="Kredics L."/>
            <person name="Vagvoelgyi C."/>
            <person name="Patrignani A."/>
            <person name="Fitzpatrick D."/>
            <person name="Nagy I."/>
            <person name="Doyle S."/>
            <person name="Anderson J.B."/>
            <person name="Grigoriev I.V."/>
            <person name="Gueldener U."/>
            <person name="Muensterkoetter M."/>
            <person name="Nagy L.G."/>
        </authorList>
    </citation>
    <scope>NUCLEOTIDE SEQUENCE [LARGE SCALE GENOMIC DNA]</scope>
    <source>
        <strain evidence="3">Ar21-2</strain>
    </source>
</reference>
<accession>A0A2H3E4R3</accession>
<organism evidence="2 3">
    <name type="scientific">Armillaria gallica</name>
    <name type="common">Bulbous honey fungus</name>
    <name type="synonym">Armillaria bulbosa</name>
    <dbReference type="NCBI Taxonomy" id="47427"/>
    <lineage>
        <taxon>Eukaryota</taxon>
        <taxon>Fungi</taxon>
        <taxon>Dikarya</taxon>
        <taxon>Basidiomycota</taxon>
        <taxon>Agaricomycotina</taxon>
        <taxon>Agaricomycetes</taxon>
        <taxon>Agaricomycetidae</taxon>
        <taxon>Agaricales</taxon>
        <taxon>Marasmiineae</taxon>
        <taxon>Physalacriaceae</taxon>
        <taxon>Armillaria</taxon>
    </lineage>
</organism>